<dbReference type="EMBL" id="JAOH01000002">
    <property type="protein sequence ID" value="EUA60498.1"/>
    <property type="molecule type" value="Genomic_DNA"/>
</dbReference>
<dbReference type="InterPro" id="IPR042099">
    <property type="entry name" value="ANL_N_sf"/>
</dbReference>
<dbReference type="Pfam" id="PF23562">
    <property type="entry name" value="AMP-binding_C_3"/>
    <property type="match status" value="1"/>
</dbReference>
<dbReference type="PROSITE" id="PS00455">
    <property type="entry name" value="AMP_BINDING"/>
    <property type="match status" value="1"/>
</dbReference>
<name>A0A829QC36_9MYCO</name>
<dbReference type="PANTHER" id="PTHR43272:SF32">
    <property type="entry name" value="AMP-DEPENDENT SYNTHETASE_LIGASE DOMAIN-CONTAINING PROTEIN"/>
    <property type="match status" value="1"/>
</dbReference>
<keyword evidence="4" id="KW-0443">Lipid metabolism</keyword>
<evidence type="ECO:0000256" key="4">
    <source>
        <dbReference type="ARBA" id="ARBA00023098"/>
    </source>
</evidence>
<keyword evidence="2 7" id="KW-0436">Ligase</keyword>
<evidence type="ECO:0000313" key="7">
    <source>
        <dbReference type="EMBL" id="EUA60498.1"/>
    </source>
</evidence>
<dbReference type="InterPro" id="IPR000873">
    <property type="entry name" value="AMP-dep_synth/lig_dom"/>
</dbReference>
<dbReference type="PANTHER" id="PTHR43272">
    <property type="entry name" value="LONG-CHAIN-FATTY-ACID--COA LIGASE"/>
    <property type="match status" value="1"/>
</dbReference>
<reference evidence="7 8" key="1">
    <citation type="submission" date="2013-12" db="EMBL/GenBank/DDBJ databases">
        <authorList>
            <person name="Zelazny A."/>
            <person name="Olivier K."/>
            <person name="Holland S."/>
            <person name="Lenaerts A."/>
            <person name="Ordway D."/>
            <person name="DeGroote M.A."/>
            <person name="Parker T."/>
            <person name="Sizemore C."/>
            <person name="Tallon L.J."/>
            <person name="Sadzewicz L.K."/>
            <person name="Sengamalay N."/>
            <person name="Fraser C.M."/>
            <person name="Hine E."/>
            <person name="Shefchek K.A."/>
            <person name="Das S.P."/>
            <person name="Tettelin H."/>
        </authorList>
    </citation>
    <scope>NUCLEOTIDE SEQUENCE [LARGE SCALE GENOMIC DNA]</scope>
    <source>
        <strain evidence="7 8">1948</strain>
    </source>
</reference>
<comment type="similarity">
    <text evidence="1">Belongs to the ATP-dependent AMP-binding enzyme family.</text>
</comment>
<accession>A0A829QC36</accession>
<dbReference type="Gene3D" id="3.40.50.12780">
    <property type="entry name" value="N-terminal domain of ligase-like"/>
    <property type="match status" value="1"/>
</dbReference>
<evidence type="ECO:0000256" key="1">
    <source>
        <dbReference type="ARBA" id="ARBA00006432"/>
    </source>
</evidence>
<dbReference type="AlphaFoldDB" id="A0A829QC36"/>
<dbReference type="GO" id="GO:0004467">
    <property type="term" value="F:long-chain fatty acid-CoA ligase activity"/>
    <property type="evidence" value="ECO:0007669"/>
    <property type="project" value="TreeGrafter"/>
</dbReference>
<comment type="caution">
    <text evidence="7">The sequence shown here is derived from an EMBL/GenBank/DDBJ whole genome shotgun (WGS) entry which is preliminary data.</text>
</comment>
<dbReference type="Proteomes" id="UP000021210">
    <property type="component" value="Unassembled WGS sequence"/>
</dbReference>
<dbReference type="CDD" id="cd05907">
    <property type="entry name" value="VL_LC_FACS_like"/>
    <property type="match status" value="1"/>
</dbReference>
<evidence type="ECO:0000256" key="3">
    <source>
        <dbReference type="ARBA" id="ARBA00022832"/>
    </source>
</evidence>
<evidence type="ECO:0000256" key="2">
    <source>
        <dbReference type="ARBA" id="ARBA00022598"/>
    </source>
</evidence>
<protein>
    <recommendedName>
        <fullName evidence="5">Acyl-CoA synthetase</fullName>
    </recommendedName>
</protein>
<proteinExistence type="inferred from homology"/>
<dbReference type="GO" id="GO:0016020">
    <property type="term" value="C:membrane"/>
    <property type="evidence" value="ECO:0007669"/>
    <property type="project" value="TreeGrafter"/>
</dbReference>
<dbReference type="SUPFAM" id="SSF56801">
    <property type="entry name" value="Acetyl-CoA synthetase-like"/>
    <property type="match status" value="1"/>
</dbReference>
<sequence length="531" mass="56046">MALISATRYEWTIIDYAVLSIGAITVPIYETSSADQVRWVLQDSAAVALFVESDAHAKIAEELAPELPNLRTVFHIASTSAPAALDELAEAGAGVDPAELEGRLAAIKATDPATLIYTSGTTGRPKGCQLTHSNLVYETRGARAVFPDYLQKGSRTLIFLPLAHVLARGIAMACFQSKVSVGFTSDIKTLVPTFGIFKPTFIVSVPRIFEKVYNTARQNAQNDGKGKIFDAAADTAIEYSEALDKGGPGIVLRAKRAAFDKLVYGKLRAALGGECVASISGGAPLGARLGHFYRGVGLTIYEGYGLTETTAACAVNVIGGLKIGSVGRPLPGNAVKIAEDGELLVSGGVVFSGYWNNETATSESIVDGWFHTGDLGAIDEDGFVTITGRKKEIIVTAGGKNVAPAVLEDQLRAHPLISQAMAVGDKQPFIGALITIDPEAIDGWKQRNGKPADATVADLVEDSDLLAEIGTAVKAANQVVSHAEAIKKFRILPVDFTEATGEMTPTLKVKRNVVAEKFASDIDAIYAGAPQ</sequence>
<evidence type="ECO:0000256" key="5">
    <source>
        <dbReference type="ARBA" id="ARBA00032875"/>
    </source>
</evidence>
<feature type="domain" description="AMP-dependent synthetase/ligase" evidence="6">
    <location>
        <begin position="2"/>
        <end position="355"/>
    </location>
</feature>
<organism evidence="7 8">
    <name type="scientific">Mycobacteroides abscessus 1948</name>
    <dbReference type="NCBI Taxonomy" id="1299323"/>
    <lineage>
        <taxon>Bacteria</taxon>
        <taxon>Bacillati</taxon>
        <taxon>Actinomycetota</taxon>
        <taxon>Actinomycetes</taxon>
        <taxon>Mycobacteriales</taxon>
        <taxon>Mycobacteriaceae</taxon>
        <taxon>Mycobacteroides</taxon>
        <taxon>Mycobacteroides abscessus</taxon>
    </lineage>
</organism>
<dbReference type="InterPro" id="IPR020845">
    <property type="entry name" value="AMP-binding_CS"/>
</dbReference>
<keyword evidence="3" id="KW-0276">Fatty acid metabolism</keyword>
<evidence type="ECO:0000313" key="8">
    <source>
        <dbReference type="Proteomes" id="UP000021210"/>
    </source>
</evidence>
<evidence type="ECO:0000259" key="6">
    <source>
        <dbReference type="Pfam" id="PF00501"/>
    </source>
</evidence>
<dbReference type="Pfam" id="PF00501">
    <property type="entry name" value="AMP-binding"/>
    <property type="match status" value="1"/>
</dbReference>
<gene>
    <name evidence="7" type="ORF">I542_0631</name>
</gene>